<comment type="subcellular location">
    <subcellularLocation>
        <location evidence="1">Nucleus</location>
    </subcellularLocation>
</comment>
<dbReference type="Gene3D" id="4.10.240.10">
    <property type="entry name" value="Zn(2)-C6 fungal-type DNA-binding domain"/>
    <property type="match status" value="1"/>
</dbReference>
<dbReference type="GO" id="GO:0000976">
    <property type="term" value="F:transcription cis-regulatory region binding"/>
    <property type="evidence" value="ECO:0007669"/>
    <property type="project" value="TreeGrafter"/>
</dbReference>
<dbReference type="Pfam" id="PF00172">
    <property type="entry name" value="Zn_clus"/>
    <property type="match status" value="1"/>
</dbReference>
<organism evidence="5 6">
    <name type="scientific">Stachybotrys elegans</name>
    <dbReference type="NCBI Taxonomy" id="80388"/>
    <lineage>
        <taxon>Eukaryota</taxon>
        <taxon>Fungi</taxon>
        <taxon>Dikarya</taxon>
        <taxon>Ascomycota</taxon>
        <taxon>Pezizomycotina</taxon>
        <taxon>Sordariomycetes</taxon>
        <taxon>Hypocreomycetidae</taxon>
        <taxon>Hypocreales</taxon>
        <taxon>Stachybotryaceae</taxon>
        <taxon>Stachybotrys</taxon>
    </lineage>
</organism>
<dbReference type="AlphaFoldDB" id="A0A8K0SXY7"/>
<dbReference type="SUPFAM" id="SSF57701">
    <property type="entry name" value="Zn2/Cys6 DNA-binding domain"/>
    <property type="match status" value="1"/>
</dbReference>
<dbReference type="OrthoDB" id="4078573at2759"/>
<name>A0A8K0SXY7_9HYPO</name>
<evidence type="ECO:0000313" key="5">
    <source>
        <dbReference type="EMBL" id="KAH7324985.1"/>
    </source>
</evidence>
<keyword evidence="2" id="KW-0539">Nucleus</keyword>
<dbReference type="PANTHER" id="PTHR37534:SF40">
    <property type="entry name" value="ZN(2)-C6 FUNGAL-TYPE DOMAIN-CONTAINING PROTEIN"/>
    <property type="match status" value="1"/>
</dbReference>
<keyword evidence="6" id="KW-1185">Reference proteome</keyword>
<evidence type="ECO:0000313" key="6">
    <source>
        <dbReference type="Proteomes" id="UP000813444"/>
    </source>
</evidence>
<dbReference type="GO" id="GO:0000981">
    <property type="term" value="F:DNA-binding transcription factor activity, RNA polymerase II-specific"/>
    <property type="evidence" value="ECO:0007669"/>
    <property type="project" value="InterPro"/>
</dbReference>
<evidence type="ECO:0000256" key="2">
    <source>
        <dbReference type="ARBA" id="ARBA00023242"/>
    </source>
</evidence>
<dbReference type="Pfam" id="PF11951">
    <property type="entry name" value="Fungal_trans_2"/>
    <property type="match status" value="1"/>
</dbReference>
<dbReference type="CDD" id="cd00067">
    <property type="entry name" value="GAL4"/>
    <property type="match status" value="1"/>
</dbReference>
<proteinExistence type="predicted"/>
<protein>
    <recommendedName>
        <fullName evidence="4">Zn(2)-C6 fungal-type domain-containing protein</fullName>
    </recommendedName>
</protein>
<dbReference type="EMBL" id="JAGPNK010000003">
    <property type="protein sequence ID" value="KAH7324985.1"/>
    <property type="molecule type" value="Genomic_DNA"/>
</dbReference>
<reference evidence="5" key="1">
    <citation type="journal article" date="2021" name="Nat. Commun.">
        <title>Genetic determinants of endophytism in the Arabidopsis root mycobiome.</title>
        <authorList>
            <person name="Mesny F."/>
            <person name="Miyauchi S."/>
            <person name="Thiergart T."/>
            <person name="Pickel B."/>
            <person name="Atanasova L."/>
            <person name="Karlsson M."/>
            <person name="Huettel B."/>
            <person name="Barry K.W."/>
            <person name="Haridas S."/>
            <person name="Chen C."/>
            <person name="Bauer D."/>
            <person name="Andreopoulos W."/>
            <person name="Pangilinan J."/>
            <person name="LaButti K."/>
            <person name="Riley R."/>
            <person name="Lipzen A."/>
            <person name="Clum A."/>
            <person name="Drula E."/>
            <person name="Henrissat B."/>
            <person name="Kohler A."/>
            <person name="Grigoriev I.V."/>
            <person name="Martin F.M."/>
            <person name="Hacquard S."/>
        </authorList>
    </citation>
    <scope>NUCLEOTIDE SEQUENCE</scope>
    <source>
        <strain evidence="5">MPI-CAGE-CH-0235</strain>
    </source>
</reference>
<feature type="region of interest" description="Disordered" evidence="3">
    <location>
        <begin position="139"/>
        <end position="158"/>
    </location>
</feature>
<dbReference type="GO" id="GO:0008270">
    <property type="term" value="F:zinc ion binding"/>
    <property type="evidence" value="ECO:0007669"/>
    <property type="project" value="InterPro"/>
</dbReference>
<sequence length="626" mass="68480">MTSSKALTAVSSATIPKSRRVRTGCLTCRKRHLKCDEGTPDCMNCRKSGRVCERGIRLNFLSAHIGHIPNRFADESWAVEFKDESRDIAAEYEGGLRSYGPNVQKHVAKKPRQLALIKHPASPVTGLAAGRTSPWRPCEPPANQHTGAGGQGEVPGNFEHSNLHIEADFSPVPESYGIQVSPYNAWDGTPDIVPRAGDVQSIPSSSPDLSGFSLSPREIDMDNTCDCSLTQPFSPSLSYSGLASNPRVHSATVGEVLYLKVYVDEVGRCMDLMTQDKLFTYMIPNYALNSTVLLNALLACGARQLSFKAPELKEKAGHYYNTAVRTLFRKGGAAGQDLSERAIASVILYAYEVMWTRSLDYVNDANAPGELLRKCGWNSRSRGTAGACFWLNNWVQVLKCLAFRSQVGGSGPCDWLDGEELGAGETVYGQEDGWVRRMLSILAAVANFRASVHAASGGLKSRDMSAVGERLVEWQGLKRLCDDWHETCPKSMHPLVHLHASQAGLPTCFPSPWFPSSGAILGRLFYHTAQCILAQTYPHEPVHGEHEMRGLQKHHAHEICGIVARAQGGEIAVVAARSLAIAAAVLTERAERLEVLRILDQMNAGSSWGPALSQIKEDLEKEWGWS</sequence>
<feature type="domain" description="Zn(2)-C6 fungal-type" evidence="4">
    <location>
        <begin position="24"/>
        <end position="52"/>
    </location>
</feature>
<comment type="caution">
    <text evidence="5">The sequence shown here is derived from an EMBL/GenBank/DDBJ whole genome shotgun (WGS) entry which is preliminary data.</text>
</comment>
<evidence type="ECO:0000256" key="1">
    <source>
        <dbReference type="ARBA" id="ARBA00004123"/>
    </source>
</evidence>
<evidence type="ECO:0000256" key="3">
    <source>
        <dbReference type="SAM" id="MobiDB-lite"/>
    </source>
</evidence>
<dbReference type="Proteomes" id="UP000813444">
    <property type="component" value="Unassembled WGS sequence"/>
</dbReference>
<dbReference type="GO" id="GO:0045944">
    <property type="term" value="P:positive regulation of transcription by RNA polymerase II"/>
    <property type="evidence" value="ECO:0007669"/>
    <property type="project" value="TreeGrafter"/>
</dbReference>
<dbReference type="PROSITE" id="PS50048">
    <property type="entry name" value="ZN2_CY6_FUNGAL_2"/>
    <property type="match status" value="1"/>
</dbReference>
<dbReference type="PROSITE" id="PS00463">
    <property type="entry name" value="ZN2_CY6_FUNGAL_1"/>
    <property type="match status" value="1"/>
</dbReference>
<dbReference type="InterPro" id="IPR021858">
    <property type="entry name" value="Fun_TF"/>
</dbReference>
<dbReference type="InterPro" id="IPR036864">
    <property type="entry name" value="Zn2-C6_fun-type_DNA-bd_sf"/>
</dbReference>
<gene>
    <name evidence="5" type="ORF">B0I35DRAFT_173183</name>
</gene>
<dbReference type="SMART" id="SM00066">
    <property type="entry name" value="GAL4"/>
    <property type="match status" value="1"/>
</dbReference>
<dbReference type="PANTHER" id="PTHR37534">
    <property type="entry name" value="TRANSCRIPTIONAL ACTIVATOR PROTEIN UGA3"/>
    <property type="match status" value="1"/>
</dbReference>
<accession>A0A8K0SXY7</accession>
<dbReference type="GO" id="GO:0005634">
    <property type="term" value="C:nucleus"/>
    <property type="evidence" value="ECO:0007669"/>
    <property type="project" value="UniProtKB-SubCell"/>
</dbReference>
<dbReference type="InterPro" id="IPR001138">
    <property type="entry name" value="Zn2Cys6_DnaBD"/>
</dbReference>
<evidence type="ECO:0000259" key="4">
    <source>
        <dbReference type="PROSITE" id="PS50048"/>
    </source>
</evidence>